<feature type="binding site" evidence="17">
    <location>
        <position position="375"/>
    </location>
    <ligand>
        <name>(6S)-NADPHX</name>
        <dbReference type="ChEBI" id="CHEBI:64076"/>
    </ligand>
</feature>
<comment type="function">
    <text evidence="14 19">Bifunctional enzyme that catalyzes the epimerization of the S- and R-forms of NAD(P)HX and the dehydration of the S-form of NAD(P)HX at the expense of ADP, which is converted to AMP. This allows the repair of both epimers of NAD(P)HX, a damaged form of NAD(P)H that is a result of enzymatic or heat-dependent hydration.</text>
</comment>
<comment type="similarity">
    <text evidence="18">Belongs to the NnrE/AIBP family.</text>
</comment>
<dbReference type="InterPro" id="IPR017953">
    <property type="entry name" value="Carbohydrate_kinase_pred_CS"/>
</dbReference>
<dbReference type="GO" id="GO:0046496">
    <property type="term" value="P:nicotinamide nucleotide metabolic process"/>
    <property type="evidence" value="ECO:0007669"/>
    <property type="project" value="UniProtKB-UniRule"/>
</dbReference>
<keyword evidence="13" id="KW-0511">Multifunctional enzyme</keyword>
<feature type="binding site" evidence="18">
    <location>
        <position position="70"/>
    </location>
    <ligand>
        <name>K(+)</name>
        <dbReference type="ChEBI" id="CHEBI:29103"/>
    </ligand>
</feature>
<evidence type="ECO:0000256" key="16">
    <source>
        <dbReference type="ARBA" id="ARBA00049209"/>
    </source>
</evidence>
<dbReference type="GO" id="GO:0052855">
    <property type="term" value="F:ADP-dependent NAD(P)H-hydrate dehydratase activity"/>
    <property type="evidence" value="ECO:0007669"/>
    <property type="project" value="UniProtKB-UniRule"/>
</dbReference>
<keyword evidence="23" id="KW-1185">Reference proteome</keyword>
<evidence type="ECO:0000256" key="19">
    <source>
        <dbReference type="PIRNR" id="PIRNR017184"/>
    </source>
</evidence>
<dbReference type="EC" id="4.2.1.136" evidence="19"/>
<keyword evidence="8 17" id="KW-0521">NADP</keyword>
<evidence type="ECO:0000256" key="13">
    <source>
        <dbReference type="ARBA" id="ARBA00023268"/>
    </source>
</evidence>
<keyword evidence="7 17" id="KW-0067">ATP-binding</keyword>
<evidence type="ECO:0000256" key="11">
    <source>
        <dbReference type="ARBA" id="ARBA00023235"/>
    </source>
</evidence>
<proteinExistence type="inferred from homology"/>
<dbReference type="PANTHER" id="PTHR12592:SF0">
    <property type="entry name" value="ATP-DEPENDENT (S)-NAD(P)H-HYDRATE DEHYDRATASE"/>
    <property type="match status" value="1"/>
</dbReference>
<sequence length="509" mass="51903">MHATIDYDTELPERLYTAAAVRELDRRAIEDHGIPGSELMERAGAAAYTQLRQAWPEARCITVLCGGGNNGGDGFVIARLAQADGLDVRLISKAAATDLHGAARQAWNAAMAAGVPVRPFSTAELAAADVIVDALLGTGLDREVRGELGDWIAAVNAAAAPVLAVDIPSGLHADSGRILGRAVDAALTVTFIGMKVGLLTGAGRAICGRLHFADLGVPAAVYQGVDVAAWRRDYASLAPILAPRRANAHKGHFGHVLVIGGEAGYAGAARMAAEAAARSGAGLVSVATRPQHAAVIVQQRPELMVHAVDEPSALGPLLARASVVAVGPGLGRSDWALGLLGAVLDSPLPLVVDADALNLLAGEPLRRDNWLLTPHPGEAARLLDTDTASVQADRLAALAQLTARYGGAAVLKGSGTLIGAGDASPVLCSDGNPGMASGGMGDVLSGVLAGLLAQFYPHTLTLAETGALGVCLHAAAADTAAAGGGERGLLASDLFRPLRRLANPDLHQD</sequence>
<evidence type="ECO:0000256" key="9">
    <source>
        <dbReference type="ARBA" id="ARBA00022958"/>
    </source>
</evidence>
<comment type="function">
    <text evidence="17">Catalyzes the dehydration of the S-form of NAD(P)HX at the expense of ADP, which is converted to AMP. Together with NAD(P)HX epimerase, which catalyzes the epimerization of the S- and R-forms, the enzyme allows the repair of both epimers of NAD(P)HX, a damaged form of NAD(P)H that is a result of enzymatic or heat-dependent hydration.</text>
</comment>
<dbReference type="HAMAP" id="MF_01966">
    <property type="entry name" value="NADHX_epimerase"/>
    <property type="match status" value="1"/>
</dbReference>
<comment type="similarity">
    <text evidence="3 19">In the N-terminal section; belongs to the NnrE/AIBP family.</text>
</comment>
<feature type="binding site" evidence="18">
    <location>
        <begin position="69"/>
        <end position="73"/>
    </location>
    <ligand>
        <name>(6S)-NADPHX</name>
        <dbReference type="ChEBI" id="CHEBI:64076"/>
    </ligand>
</feature>
<dbReference type="HAMAP" id="MF_01965">
    <property type="entry name" value="NADHX_dehydratase"/>
    <property type="match status" value="1"/>
</dbReference>
<dbReference type="NCBIfam" id="TIGR00196">
    <property type="entry name" value="yjeF_cterm"/>
    <property type="match status" value="1"/>
</dbReference>
<evidence type="ECO:0000313" key="23">
    <source>
        <dbReference type="Proteomes" id="UP001204445"/>
    </source>
</evidence>
<dbReference type="Gene3D" id="3.40.1190.20">
    <property type="match status" value="1"/>
</dbReference>
<dbReference type="PANTHER" id="PTHR12592">
    <property type="entry name" value="ATP-DEPENDENT (S)-NAD(P)H-HYDRATE DEHYDRATASE FAMILY MEMBER"/>
    <property type="match status" value="1"/>
</dbReference>
<comment type="similarity">
    <text evidence="17">Belongs to the NnrD/CARKD family.</text>
</comment>
<comment type="cofactor">
    <cofactor evidence="18 19">
        <name>K(+)</name>
        <dbReference type="ChEBI" id="CHEBI:29103"/>
    </cofactor>
    <text evidence="18 19">Binds 1 potassium ion per subunit.</text>
</comment>
<dbReference type="NCBIfam" id="TIGR00197">
    <property type="entry name" value="yjeF_nterm"/>
    <property type="match status" value="1"/>
</dbReference>
<comment type="caution">
    <text evidence="18">Lacks conserved residue(s) required for the propagation of feature annotation.</text>
</comment>
<dbReference type="PROSITE" id="PS01050">
    <property type="entry name" value="YJEF_C_2"/>
    <property type="match status" value="1"/>
</dbReference>
<evidence type="ECO:0000256" key="10">
    <source>
        <dbReference type="ARBA" id="ARBA00023027"/>
    </source>
</evidence>
<comment type="cofactor">
    <cofactor evidence="17">
        <name>Mg(2+)</name>
        <dbReference type="ChEBI" id="CHEBI:18420"/>
    </cofactor>
</comment>
<comment type="similarity">
    <text evidence="4 19">In the C-terminal section; belongs to the NnrD/CARKD family.</text>
</comment>
<comment type="catalytic activity">
    <reaction evidence="16 17 19">
        <text>(6S)-NADPHX + ADP = AMP + phosphate + NADPH + H(+)</text>
        <dbReference type="Rhea" id="RHEA:32235"/>
        <dbReference type="ChEBI" id="CHEBI:15378"/>
        <dbReference type="ChEBI" id="CHEBI:43474"/>
        <dbReference type="ChEBI" id="CHEBI:57783"/>
        <dbReference type="ChEBI" id="CHEBI:64076"/>
        <dbReference type="ChEBI" id="CHEBI:456215"/>
        <dbReference type="ChEBI" id="CHEBI:456216"/>
        <dbReference type="EC" id="4.2.1.136"/>
    </reaction>
</comment>
<organism evidence="22 23">
    <name type="scientific">Methylohalomonas lacus</name>
    <dbReference type="NCBI Taxonomy" id="398773"/>
    <lineage>
        <taxon>Bacteria</taxon>
        <taxon>Pseudomonadati</taxon>
        <taxon>Pseudomonadota</taxon>
        <taxon>Gammaproteobacteria</taxon>
        <taxon>Methylohalomonadales</taxon>
        <taxon>Methylohalomonadaceae</taxon>
        <taxon>Methylohalomonas</taxon>
    </lineage>
</organism>
<evidence type="ECO:0000259" key="20">
    <source>
        <dbReference type="PROSITE" id="PS51383"/>
    </source>
</evidence>
<dbReference type="Gene3D" id="3.40.50.10260">
    <property type="entry name" value="YjeF N-terminal domain"/>
    <property type="match status" value="1"/>
</dbReference>
<keyword evidence="5 18" id="KW-0479">Metal-binding</keyword>
<evidence type="ECO:0000256" key="1">
    <source>
        <dbReference type="ARBA" id="ARBA00000013"/>
    </source>
</evidence>
<comment type="catalytic activity">
    <reaction evidence="15 17 19">
        <text>(6S)-NADHX + ADP = AMP + phosphate + NADH + H(+)</text>
        <dbReference type="Rhea" id="RHEA:32223"/>
        <dbReference type="ChEBI" id="CHEBI:15378"/>
        <dbReference type="ChEBI" id="CHEBI:43474"/>
        <dbReference type="ChEBI" id="CHEBI:57945"/>
        <dbReference type="ChEBI" id="CHEBI:64074"/>
        <dbReference type="ChEBI" id="CHEBI:456215"/>
        <dbReference type="ChEBI" id="CHEBI:456216"/>
        <dbReference type="EC" id="4.2.1.136"/>
    </reaction>
</comment>
<evidence type="ECO:0000256" key="5">
    <source>
        <dbReference type="ARBA" id="ARBA00022723"/>
    </source>
</evidence>
<dbReference type="SUPFAM" id="SSF64153">
    <property type="entry name" value="YjeF N-terminal domain-like"/>
    <property type="match status" value="1"/>
</dbReference>
<evidence type="ECO:0000256" key="17">
    <source>
        <dbReference type="HAMAP-Rule" id="MF_01965"/>
    </source>
</evidence>
<evidence type="ECO:0000256" key="2">
    <source>
        <dbReference type="ARBA" id="ARBA00000909"/>
    </source>
</evidence>
<dbReference type="PROSITE" id="PS51385">
    <property type="entry name" value="YJEF_N"/>
    <property type="match status" value="1"/>
</dbReference>
<feature type="domain" description="YjeF C-terminal" evidence="20">
    <location>
        <begin position="233"/>
        <end position="505"/>
    </location>
</feature>
<feature type="binding site" evidence="18">
    <location>
        <position position="169"/>
    </location>
    <ligand>
        <name>K(+)</name>
        <dbReference type="ChEBI" id="CHEBI:29103"/>
    </ligand>
</feature>
<feature type="domain" description="YjeF N-terminal" evidence="21">
    <location>
        <begin position="21"/>
        <end position="223"/>
    </location>
</feature>
<dbReference type="PROSITE" id="PS51383">
    <property type="entry name" value="YJEF_C_3"/>
    <property type="match status" value="1"/>
</dbReference>
<evidence type="ECO:0000256" key="18">
    <source>
        <dbReference type="HAMAP-Rule" id="MF_01966"/>
    </source>
</evidence>
<feature type="binding site" evidence="18">
    <location>
        <position position="133"/>
    </location>
    <ligand>
        <name>K(+)</name>
        <dbReference type="ChEBI" id="CHEBI:29103"/>
    </ligand>
</feature>
<dbReference type="InterPro" id="IPR036652">
    <property type="entry name" value="YjeF_N_dom_sf"/>
</dbReference>
<gene>
    <name evidence="17" type="primary">nnrD</name>
    <name evidence="18" type="synonym">nnrE</name>
    <name evidence="22" type="ORF">J2T55_000382</name>
</gene>
<evidence type="ECO:0000256" key="14">
    <source>
        <dbReference type="ARBA" id="ARBA00025153"/>
    </source>
</evidence>
<evidence type="ECO:0000256" key="6">
    <source>
        <dbReference type="ARBA" id="ARBA00022741"/>
    </source>
</evidence>
<keyword evidence="10 17" id="KW-0520">NAD</keyword>
<dbReference type="GO" id="GO:0110051">
    <property type="term" value="P:metabolite repair"/>
    <property type="evidence" value="ECO:0007669"/>
    <property type="project" value="TreeGrafter"/>
</dbReference>
<evidence type="ECO:0000313" key="22">
    <source>
        <dbReference type="EMBL" id="MCS3902386.1"/>
    </source>
</evidence>
<dbReference type="CDD" id="cd01171">
    <property type="entry name" value="YXKO-related"/>
    <property type="match status" value="1"/>
</dbReference>
<dbReference type="Pfam" id="PF03853">
    <property type="entry name" value="YjeF_N"/>
    <property type="match status" value="1"/>
</dbReference>
<comment type="catalytic activity">
    <reaction evidence="1 18 19">
        <text>(6R)-NADHX = (6S)-NADHX</text>
        <dbReference type="Rhea" id="RHEA:32215"/>
        <dbReference type="ChEBI" id="CHEBI:64074"/>
        <dbReference type="ChEBI" id="CHEBI:64075"/>
        <dbReference type="EC" id="5.1.99.6"/>
    </reaction>
</comment>
<evidence type="ECO:0000256" key="4">
    <source>
        <dbReference type="ARBA" id="ARBA00009524"/>
    </source>
</evidence>
<keyword evidence="11 18" id="KW-0413">Isomerase</keyword>
<feature type="binding site" evidence="17">
    <location>
        <position position="441"/>
    </location>
    <ligand>
        <name>AMP</name>
        <dbReference type="ChEBI" id="CHEBI:456215"/>
    </ligand>
</feature>
<feature type="binding site" evidence="18">
    <location>
        <begin position="137"/>
        <end position="143"/>
    </location>
    <ligand>
        <name>(6S)-NADPHX</name>
        <dbReference type="ChEBI" id="CHEBI:64076"/>
    </ligand>
</feature>
<protein>
    <recommendedName>
        <fullName evidence="19">Bifunctional NAD(P)H-hydrate repair enzyme</fullName>
    </recommendedName>
    <alternativeName>
        <fullName evidence="19">Nicotinamide nucleotide repair protein</fullName>
    </alternativeName>
    <domain>
        <recommendedName>
            <fullName evidence="19">ADP-dependent (S)-NAD(P)H-hydrate dehydratase</fullName>
            <ecNumber evidence="19">4.2.1.136</ecNumber>
        </recommendedName>
        <alternativeName>
            <fullName evidence="19">ADP-dependent NAD(P)HX dehydratase</fullName>
        </alternativeName>
    </domain>
    <domain>
        <recommendedName>
            <fullName evidence="19">NAD(P)H-hydrate epimerase</fullName>
            <ecNumber evidence="19">5.1.99.6</ecNumber>
        </recommendedName>
    </domain>
</protein>
<dbReference type="InterPro" id="IPR004443">
    <property type="entry name" value="YjeF_N_dom"/>
</dbReference>
<name>A0AAE3HJQ7_9GAMM</name>
<comment type="catalytic activity">
    <reaction evidence="2 18 19">
        <text>(6R)-NADPHX = (6S)-NADPHX</text>
        <dbReference type="Rhea" id="RHEA:32227"/>
        <dbReference type="ChEBI" id="CHEBI:64076"/>
        <dbReference type="ChEBI" id="CHEBI:64077"/>
        <dbReference type="EC" id="5.1.99.6"/>
    </reaction>
</comment>
<evidence type="ECO:0000256" key="12">
    <source>
        <dbReference type="ARBA" id="ARBA00023239"/>
    </source>
</evidence>
<feature type="binding site" evidence="17">
    <location>
        <position position="329"/>
    </location>
    <ligand>
        <name>(6S)-NADPHX</name>
        <dbReference type="ChEBI" id="CHEBI:64076"/>
    </ligand>
</feature>
<feature type="binding site" evidence="17">
    <location>
        <begin position="412"/>
        <end position="416"/>
    </location>
    <ligand>
        <name>AMP</name>
        <dbReference type="ChEBI" id="CHEBI:456215"/>
    </ligand>
</feature>
<evidence type="ECO:0000256" key="3">
    <source>
        <dbReference type="ARBA" id="ARBA00006001"/>
    </source>
</evidence>
<dbReference type="AlphaFoldDB" id="A0AAE3HJQ7"/>
<dbReference type="InterPro" id="IPR029056">
    <property type="entry name" value="Ribokinase-like"/>
</dbReference>
<dbReference type="PIRSF" id="PIRSF017184">
    <property type="entry name" value="Nnr"/>
    <property type="match status" value="1"/>
</dbReference>
<feature type="binding site" evidence="18">
    <location>
        <position position="166"/>
    </location>
    <ligand>
        <name>(6S)-NADPHX</name>
        <dbReference type="ChEBI" id="CHEBI:64076"/>
    </ligand>
</feature>
<dbReference type="FunFam" id="3.40.50.10260:FF:000003">
    <property type="entry name" value="Multifunctional fusion protein"/>
    <property type="match status" value="1"/>
</dbReference>
<dbReference type="InterPro" id="IPR030677">
    <property type="entry name" value="Nnr"/>
</dbReference>
<comment type="function">
    <text evidence="18">Catalyzes the epimerization of the S- and R-forms of NAD(P)HX, a damaged form of NAD(P)H that is a result of enzymatic or heat-dependent hydration. This is a prerequisite for the S-specific NAD(P)H-hydrate dehydratase to allow the repair of both epimers of NAD(P)HX.</text>
</comment>
<comment type="caution">
    <text evidence="22">The sequence shown here is derived from an EMBL/GenBank/DDBJ whole genome shotgun (WGS) entry which is preliminary data.</text>
</comment>
<dbReference type="EMBL" id="JANUCT010000002">
    <property type="protein sequence ID" value="MCS3902386.1"/>
    <property type="molecule type" value="Genomic_DNA"/>
</dbReference>
<dbReference type="RefSeq" id="WP_259053899.1">
    <property type="nucleotide sequence ID" value="NZ_JANUCT010000002.1"/>
</dbReference>
<dbReference type="InterPro" id="IPR000631">
    <property type="entry name" value="CARKD"/>
</dbReference>
<evidence type="ECO:0000259" key="21">
    <source>
        <dbReference type="PROSITE" id="PS51385"/>
    </source>
</evidence>
<evidence type="ECO:0000256" key="7">
    <source>
        <dbReference type="ARBA" id="ARBA00022840"/>
    </source>
</evidence>
<dbReference type="SUPFAM" id="SSF53613">
    <property type="entry name" value="Ribokinase-like"/>
    <property type="match status" value="1"/>
</dbReference>
<dbReference type="GO" id="GO:0052856">
    <property type="term" value="F:NAD(P)HX epimerase activity"/>
    <property type="evidence" value="ECO:0007669"/>
    <property type="project" value="UniProtKB-UniRule"/>
</dbReference>
<dbReference type="Pfam" id="PF01256">
    <property type="entry name" value="Carb_kinase"/>
    <property type="match status" value="1"/>
</dbReference>
<dbReference type="Proteomes" id="UP001204445">
    <property type="component" value="Unassembled WGS sequence"/>
</dbReference>
<dbReference type="GO" id="GO:0005524">
    <property type="term" value="F:ATP binding"/>
    <property type="evidence" value="ECO:0007669"/>
    <property type="project" value="UniProtKB-UniRule"/>
</dbReference>
<keyword evidence="6 17" id="KW-0547">Nucleotide-binding</keyword>
<feature type="binding site" evidence="17">
    <location>
        <position position="268"/>
    </location>
    <ligand>
        <name>(6S)-NADPHX</name>
        <dbReference type="ChEBI" id="CHEBI:64076"/>
    </ligand>
</feature>
<comment type="subunit">
    <text evidence="17">Homotetramer.</text>
</comment>
<accession>A0AAE3HJQ7</accession>
<dbReference type="EC" id="5.1.99.6" evidence="19"/>
<feature type="binding site" evidence="17">
    <location>
        <position position="442"/>
    </location>
    <ligand>
        <name>(6S)-NADPHX</name>
        <dbReference type="ChEBI" id="CHEBI:64076"/>
    </ligand>
</feature>
<keyword evidence="12 17" id="KW-0456">Lyase</keyword>
<evidence type="ECO:0000256" key="8">
    <source>
        <dbReference type="ARBA" id="ARBA00022857"/>
    </source>
</evidence>
<dbReference type="GO" id="GO:0046872">
    <property type="term" value="F:metal ion binding"/>
    <property type="evidence" value="ECO:0007669"/>
    <property type="project" value="UniProtKB-UniRule"/>
</dbReference>
<evidence type="ECO:0000256" key="15">
    <source>
        <dbReference type="ARBA" id="ARBA00048238"/>
    </source>
</evidence>
<reference evidence="22" key="1">
    <citation type="submission" date="2022-08" db="EMBL/GenBank/DDBJ databases">
        <title>Genomic Encyclopedia of Type Strains, Phase III (KMG-III): the genomes of soil and plant-associated and newly described type strains.</title>
        <authorList>
            <person name="Whitman W."/>
        </authorList>
    </citation>
    <scope>NUCLEOTIDE SEQUENCE</scope>
    <source>
        <strain evidence="22">HMT 1</strain>
    </source>
</reference>
<keyword evidence="9 18" id="KW-0630">Potassium</keyword>